<keyword evidence="2" id="KW-1185">Reference proteome</keyword>
<dbReference type="Proteomes" id="UP001160625">
    <property type="component" value="Unassembled WGS sequence"/>
</dbReference>
<comment type="caution">
    <text evidence="1">The sequence shown here is derived from an EMBL/GenBank/DDBJ whole genome shotgun (WGS) entry which is preliminary data.</text>
</comment>
<sequence length="137" mass="14242">MRSGSRGHRMLALAVIACAMALRMLVPQGWMPVSDGHGFRITMCSGSGPMDMAMAMPGMAMHHGDDHTGQDHGQQPMQDHPCTFAHLALAFAEPVLPTLALPPLARAEILAAKPLTLAIGRGLAAPPPPATGPPALA</sequence>
<dbReference type="RefSeq" id="WP_281045098.1">
    <property type="nucleotide sequence ID" value="NZ_JARYGZ010000001.1"/>
</dbReference>
<evidence type="ECO:0008006" key="3">
    <source>
        <dbReference type="Google" id="ProtNLM"/>
    </source>
</evidence>
<evidence type="ECO:0000313" key="2">
    <source>
        <dbReference type="Proteomes" id="UP001160625"/>
    </source>
</evidence>
<evidence type="ECO:0000313" key="1">
    <source>
        <dbReference type="EMBL" id="MDH7639859.1"/>
    </source>
</evidence>
<organism evidence="1 2">
    <name type="scientific">Sphingomonas oryzagri</name>
    <dbReference type="NCBI Taxonomy" id="3042314"/>
    <lineage>
        <taxon>Bacteria</taxon>
        <taxon>Pseudomonadati</taxon>
        <taxon>Pseudomonadota</taxon>
        <taxon>Alphaproteobacteria</taxon>
        <taxon>Sphingomonadales</taxon>
        <taxon>Sphingomonadaceae</taxon>
        <taxon>Sphingomonas</taxon>
    </lineage>
</organism>
<dbReference type="EMBL" id="JARYGZ010000001">
    <property type="protein sequence ID" value="MDH7639859.1"/>
    <property type="molecule type" value="Genomic_DNA"/>
</dbReference>
<protein>
    <recommendedName>
        <fullName evidence="3">DUF2946 domain-containing protein</fullName>
    </recommendedName>
</protein>
<gene>
    <name evidence="1" type="ORF">QGN17_14080</name>
</gene>
<name>A0ABT6N4N1_9SPHN</name>
<proteinExistence type="predicted"/>
<accession>A0ABT6N4N1</accession>
<reference evidence="1" key="1">
    <citation type="submission" date="2023-04" db="EMBL/GenBank/DDBJ databases">
        <title>Sphingomonas sp. MAHUQ-71 isolated from rice field.</title>
        <authorList>
            <person name="Huq M.A."/>
        </authorList>
    </citation>
    <scope>NUCLEOTIDE SEQUENCE</scope>
    <source>
        <strain evidence="1">MAHUQ-71</strain>
    </source>
</reference>